<dbReference type="EMBL" id="JAUCGM010000024">
    <property type="protein sequence ID" value="MDM8561937.1"/>
    <property type="molecule type" value="Genomic_DNA"/>
</dbReference>
<comment type="similarity">
    <text evidence="9">Belongs to the FtsQ/DivIB family. FtsQ subfamily.</text>
</comment>
<keyword evidence="8 9" id="KW-0131">Cell cycle</keyword>
<dbReference type="HAMAP" id="MF_00911">
    <property type="entry name" value="FtsQ_subfam"/>
    <property type="match status" value="1"/>
</dbReference>
<dbReference type="Gene3D" id="3.10.20.310">
    <property type="entry name" value="membrane protein fhac"/>
    <property type="match status" value="1"/>
</dbReference>
<evidence type="ECO:0000313" key="11">
    <source>
        <dbReference type="EMBL" id="MDM8561937.1"/>
    </source>
</evidence>
<gene>
    <name evidence="9" type="primary">ftsQ</name>
    <name evidence="11" type="ORF">QUF54_01120</name>
</gene>
<keyword evidence="3 9" id="KW-0997">Cell inner membrane</keyword>
<dbReference type="InterPro" id="IPR045335">
    <property type="entry name" value="FtsQ_C_sf"/>
</dbReference>
<dbReference type="PANTHER" id="PTHR35851:SF1">
    <property type="entry name" value="CELL DIVISION PROTEIN FTSQ"/>
    <property type="match status" value="1"/>
</dbReference>
<dbReference type="InterPro" id="IPR005548">
    <property type="entry name" value="Cell_div_FtsQ/DivIB_C"/>
</dbReference>
<proteinExistence type="inferred from homology"/>
<dbReference type="Pfam" id="PF03799">
    <property type="entry name" value="FtsQ_DivIB_C"/>
    <property type="match status" value="1"/>
</dbReference>
<keyword evidence="5 9" id="KW-0812">Transmembrane</keyword>
<comment type="subcellular location">
    <subcellularLocation>
        <location evidence="9">Cell inner membrane</location>
        <topology evidence="9">Single-pass type II membrane protein</topology>
    </subcellularLocation>
    <subcellularLocation>
        <location evidence="1">Membrane</location>
    </subcellularLocation>
    <text evidence="9">Localizes to the division septum.</text>
</comment>
<dbReference type="Gene3D" id="3.40.50.11690">
    <property type="entry name" value="Cell division protein FtsQ/DivIB"/>
    <property type="match status" value="1"/>
</dbReference>
<dbReference type="InterPro" id="IPR034746">
    <property type="entry name" value="POTRA"/>
</dbReference>
<evidence type="ECO:0000256" key="2">
    <source>
        <dbReference type="ARBA" id="ARBA00022475"/>
    </source>
</evidence>
<organism evidence="11 12">
    <name type="scientific">Candidatus Marithioploca araucensis</name>
    <dbReference type="NCBI Taxonomy" id="70273"/>
    <lineage>
        <taxon>Bacteria</taxon>
        <taxon>Pseudomonadati</taxon>
        <taxon>Pseudomonadota</taxon>
        <taxon>Gammaproteobacteria</taxon>
        <taxon>Thiotrichales</taxon>
        <taxon>Thiotrichaceae</taxon>
        <taxon>Candidatus Marithioploca</taxon>
    </lineage>
</organism>
<keyword evidence="4 9" id="KW-0132">Cell division</keyword>
<feature type="domain" description="POTRA" evidence="10">
    <location>
        <begin position="8"/>
        <end position="77"/>
    </location>
</feature>
<evidence type="ECO:0000256" key="8">
    <source>
        <dbReference type="ARBA" id="ARBA00023306"/>
    </source>
</evidence>
<evidence type="ECO:0000256" key="3">
    <source>
        <dbReference type="ARBA" id="ARBA00022519"/>
    </source>
</evidence>
<dbReference type="InterPro" id="IPR026579">
    <property type="entry name" value="FtsQ"/>
</dbReference>
<keyword evidence="7 9" id="KW-0472">Membrane</keyword>
<evidence type="ECO:0000256" key="6">
    <source>
        <dbReference type="ARBA" id="ARBA00022989"/>
    </source>
</evidence>
<comment type="function">
    <text evidence="9">Essential cell division protein. May link together the upstream cell division proteins, which are predominantly cytoplasmic, with the downstream cell division proteins, which are predominantly periplasmic. May control correct divisome assembly.</text>
</comment>
<evidence type="ECO:0000256" key="1">
    <source>
        <dbReference type="ARBA" id="ARBA00004370"/>
    </source>
</evidence>
<dbReference type="GO" id="GO:0051301">
    <property type="term" value="P:cell division"/>
    <property type="evidence" value="ECO:0007669"/>
    <property type="project" value="UniProtKB-KW"/>
</dbReference>
<dbReference type="Pfam" id="PF08478">
    <property type="entry name" value="POTRA_1"/>
    <property type="match status" value="1"/>
</dbReference>
<evidence type="ECO:0000313" key="12">
    <source>
        <dbReference type="Proteomes" id="UP001171945"/>
    </source>
</evidence>
<dbReference type="Proteomes" id="UP001171945">
    <property type="component" value="Unassembled WGS sequence"/>
</dbReference>
<protein>
    <recommendedName>
        <fullName evidence="9">Cell division protein FtsQ</fullName>
    </recommendedName>
</protein>
<keyword evidence="6 9" id="KW-1133">Transmembrane helix</keyword>
<evidence type="ECO:0000256" key="7">
    <source>
        <dbReference type="ARBA" id="ARBA00023136"/>
    </source>
</evidence>
<comment type="caution">
    <text evidence="11">The sequence shown here is derived from an EMBL/GenBank/DDBJ whole genome shotgun (WGS) entry which is preliminary data.</text>
</comment>
<evidence type="ECO:0000256" key="9">
    <source>
        <dbReference type="HAMAP-Rule" id="MF_00911"/>
    </source>
</evidence>
<dbReference type="InterPro" id="IPR013685">
    <property type="entry name" value="POTRA_FtsQ_type"/>
</dbReference>
<reference evidence="11" key="1">
    <citation type="submission" date="2023-06" db="EMBL/GenBank/DDBJ databases">
        <title>Uncultivated large filamentous bacteria from sulfidic sediments reveal new species and different genomic features in energy metabolism and defense.</title>
        <authorList>
            <person name="Fonseca A."/>
        </authorList>
    </citation>
    <scope>NUCLEOTIDE SEQUENCE</scope>
    <source>
        <strain evidence="11">HSG4</strain>
    </source>
</reference>
<name>A0ABT7VQI8_9GAMM</name>
<accession>A0ABT7VQI8</accession>
<dbReference type="PANTHER" id="PTHR35851">
    <property type="entry name" value="CELL DIVISION PROTEIN FTSQ"/>
    <property type="match status" value="1"/>
</dbReference>
<evidence type="ECO:0000259" key="10">
    <source>
        <dbReference type="PROSITE" id="PS51779"/>
    </source>
</evidence>
<evidence type="ECO:0000256" key="5">
    <source>
        <dbReference type="ARBA" id="ARBA00022692"/>
    </source>
</evidence>
<evidence type="ECO:0000256" key="4">
    <source>
        <dbReference type="ARBA" id="ARBA00022618"/>
    </source>
</evidence>
<comment type="subunit">
    <text evidence="9">Part of a complex composed of FtsB, FtsL and FtsQ.</text>
</comment>
<keyword evidence="2 9" id="KW-1003">Cell membrane</keyword>
<dbReference type="PROSITE" id="PS51779">
    <property type="entry name" value="POTRA"/>
    <property type="match status" value="1"/>
</dbReference>
<keyword evidence="12" id="KW-1185">Reference proteome</keyword>
<sequence>MILEPHTLPMTTVRIEGHLINTDPQVLQTIVSQVAKGGFFSIDMTTVRLAVLKFPWIKDVQIHRQWPNTLLIQVQERQVIAQWQNKALVDDEGYLFNVPLKRKGDLGLPQFYGPPNSVGKILERYNQLAPLVNAYGFSIHEFGYNARQTWYMVLDNGIKLRLSRYDKKNTRLQRFIKVYHRLLSTQKLPPVYVDLRYTNGIAVLHALAD</sequence>